<organism evidence="8 9">
    <name type="scientific">Lepeophtheirus salmonis</name>
    <name type="common">Salmon louse</name>
    <name type="synonym">Caligus salmonis</name>
    <dbReference type="NCBI Taxonomy" id="72036"/>
    <lineage>
        <taxon>Eukaryota</taxon>
        <taxon>Metazoa</taxon>
        <taxon>Ecdysozoa</taxon>
        <taxon>Arthropoda</taxon>
        <taxon>Crustacea</taxon>
        <taxon>Multicrustacea</taxon>
        <taxon>Hexanauplia</taxon>
        <taxon>Copepoda</taxon>
        <taxon>Siphonostomatoida</taxon>
        <taxon>Caligidae</taxon>
        <taxon>Lepeophtheirus</taxon>
    </lineage>
</organism>
<evidence type="ECO:0000256" key="2">
    <source>
        <dbReference type="ARBA" id="ARBA00009533"/>
    </source>
</evidence>
<keyword evidence="5 8" id="KW-0456">Lyase</keyword>
<dbReference type="EC" id="4.1.1.25" evidence="8"/>
<evidence type="ECO:0000256" key="1">
    <source>
        <dbReference type="ARBA" id="ARBA00001933"/>
    </source>
</evidence>
<dbReference type="GO" id="GO:0006508">
    <property type="term" value="P:proteolysis"/>
    <property type="evidence" value="ECO:0007669"/>
    <property type="project" value="InterPro"/>
</dbReference>
<dbReference type="InterPro" id="IPR010977">
    <property type="entry name" value="Aromatic_deC"/>
</dbReference>
<keyword evidence="4 6" id="KW-0663">Pyridoxal phosphate</keyword>
<dbReference type="PROSITE" id="PS50203">
    <property type="entry name" value="CALPAIN_CAT"/>
    <property type="match status" value="1"/>
</dbReference>
<dbReference type="InterPro" id="IPR002129">
    <property type="entry name" value="PyrdxlP-dep_de-COase"/>
</dbReference>
<dbReference type="InterPro" id="IPR015422">
    <property type="entry name" value="PyrdxlP-dep_Trfase_small"/>
</dbReference>
<dbReference type="FunFam" id="1.20.1340.10:FF:000001">
    <property type="entry name" value="Histidine decarboxylase"/>
    <property type="match status" value="1"/>
</dbReference>
<dbReference type="AlphaFoldDB" id="A0A7R8HCK4"/>
<keyword evidence="3" id="KW-0210">Decarboxylase</keyword>
<sequence>MDVLEKHLGIPSIQSSLPFSYHTTLSDVDAKNNIGHQETIMEGIEFRKRGREMVDYIVDYLENIDARRVTPSIEPGYLRFLIPREPPEDPEEWDDIMDDVEKKIMIGMTHWQHPRFHAYFPAGNSYPSILSDMLTDAIACVGFSWAAAPSCTELETIMLDWLGKMMGLPKMFLSYEEGSKGGGVIQSSAKEHDILPKLMAYCSKEAHSCVEKGAMIAFVKLRILDSDEDCRLRPELLRQTIEEDIEAGYYPFFVSTTLGTTGCCAFDNLEEIGPICEEHDAWLHVDGSYAGNALICPEFRYLIKGIEHAMSFNMNPNKWMLVNADCSTMWVKDKYKLTQALVVDPLYLQHSYSETAIDYRHWGIPLSRRFRSMKIWFVIRSYGVSGLRAYIREHCRLAKCFEHRVRSDDRFLICNKVQLGLVCFRLNGVDALNQKLLSAINESGKLHMVPANDDIDYAWKTIGKIATNVITKTKMYETYEKNVQDEPKKLTPVRKDLKYKRSFFVRMVSDPKIYNPQILSELSIEQDFDKKDENQSWISWPMANLLRGDSDFSLRFRNWNAKMVLNTPLSTASSSLASSPQHIKYENEDNKVSIVEDTILEVESKHDLSLANSLEHIYILKEVDMEIYKGQAYAKLKKHHLDLGFPWTDPTFPASDTSIGDKIKREFPREIKWLRPKDIVDRPKFVVNDHTAKDAHLPDPNLYGIRFYRFGSWTEIIRNFGERFLKKHMRNYMETMPGVSEVIGMEGDSKIHNNEDMKNELFKTMIHEVEEHSLMCCAIHPTNPEDLEKRTSMGLIIGHAYGITAVRKITIRGTGFMDLFKEKEKLFFTFSDKSSEWANISNKEREKMGLTVGDDGEFWMPFEDFLIHFSEMSICRLEDEEEVMVQLSQIDQRSEGRSNMVIGFHIMRVEDNRKYRVHNIMTDETNTSDYVNSKHVFHRCTLSKGRYVIFPTTFNPGDNGKFLLRIFMDDDGKTKELKTDSPHMAWWKCCASPPILVTRIKVAKAEGLTRGMDAFGGKADPYCLIKCEGKSYQTHVIDDELTPIWNRSAIFYRSKPEEPIKLQIWNHNLIKDGFMGQAILTSMKAEKMTKFIHLVGRKSERTTEVPGKLLIDFETSDDVEQL</sequence>
<comment type="similarity">
    <text evidence="2">Belongs to the group II decarboxylase family.</text>
</comment>
<dbReference type="SMART" id="SM00720">
    <property type="entry name" value="calpain_III"/>
    <property type="match status" value="1"/>
</dbReference>
<dbReference type="Gene3D" id="3.90.70.10">
    <property type="entry name" value="Cysteine proteinases"/>
    <property type="match status" value="1"/>
</dbReference>
<protein>
    <submittedName>
        <fullName evidence="8">TDC-1</fullName>
        <ecNumber evidence="8">4.1.1.25</ecNumber>
    </submittedName>
</protein>
<evidence type="ECO:0000256" key="7">
    <source>
        <dbReference type="PROSITE-ProRule" id="PRU00239"/>
    </source>
</evidence>
<evidence type="ECO:0000256" key="3">
    <source>
        <dbReference type="ARBA" id="ARBA00022793"/>
    </source>
</evidence>
<keyword evidence="9" id="KW-1185">Reference proteome</keyword>
<dbReference type="InterPro" id="IPR022683">
    <property type="entry name" value="Calpain_III"/>
</dbReference>
<dbReference type="Gene3D" id="2.60.40.150">
    <property type="entry name" value="C2 domain"/>
    <property type="match status" value="1"/>
</dbReference>
<feature type="modified residue" description="N6-(pyridoxal phosphate)lysine" evidence="6">
    <location>
        <position position="318"/>
    </location>
</feature>
<evidence type="ECO:0000313" key="8">
    <source>
        <dbReference type="EMBL" id="CAF3010174.1"/>
    </source>
</evidence>
<dbReference type="CDD" id="cd06450">
    <property type="entry name" value="DOPA_deC_like"/>
    <property type="match status" value="1"/>
</dbReference>
<evidence type="ECO:0000256" key="5">
    <source>
        <dbReference type="ARBA" id="ARBA00023239"/>
    </source>
</evidence>
<dbReference type="PROSITE" id="PS50004">
    <property type="entry name" value="C2"/>
    <property type="match status" value="1"/>
</dbReference>
<dbReference type="GO" id="GO:0004837">
    <property type="term" value="F:tyrosine decarboxylase activity"/>
    <property type="evidence" value="ECO:0007669"/>
    <property type="project" value="UniProtKB-EC"/>
</dbReference>
<dbReference type="InterPro" id="IPR000008">
    <property type="entry name" value="C2_dom"/>
</dbReference>
<dbReference type="OrthoDB" id="424753at2759"/>
<reference evidence="8" key="1">
    <citation type="submission" date="2021-02" db="EMBL/GenBank/DDBJ databases">
        <authorList>
            <person name="Bekaert M."/>
        </authorList>
    </citation>
    <scope>NUCLEOTIDE SEQUENCE</scope>
    <source>
        <strain evidence="8">IoA-00</strain>
    </source>
</reference>
<dbReference type="SUPFAM" id="SSF49758">
    <property type="entry name" value="Calpain large subunit, middle domain (domain III)"/>
    <property type="match status" value="1"/>
</dbReference>
<dbReference type="InterPro" id="IPR038765">
    <property type="entry name" value="Papain-like_cys_pep_sf"/>
</dbReference>
<dbReference type="SUPFAM" id="SSF49562">
    <property type="entry name" value="C2 domain (Calcium/lipid-binding domain, CaLB)"/>
    <property type="match status" value="1"/>
</dbReference>
<comment type="caution">
    <text evidence="7">Lacks conserved residue(s) required for the propagation of feature annotation.</text>
</comment>
<dbReference type="Pfam" id="PF00168">
    <property type="entry name" value="C2"/>
    <property type="match status" value="1"/>
</dbReference>
<evidence type="ECO:0000313" key="9">
    <source>
        <dbReference type="Proteomes" id="UP000675881"/>
    </source>
</evidence>
<dbReference type="CDD" id="cd04046">
    <property type="entry name" value="C2_Calpain"/>
    <property type="match status" value="1"/>
</dbReference>
<dbReference type="PANTHER" id="PTHR11999">
    <property type="entry name" value="GROUP II PYRIDOXAL-5-PHOSPHATE DECARBOXYLASE"/>
    <property type="match status" value="1"/>
</dbReference>
<dbReference type="PRINTS" id="PR00800">
    <property type="entry name" value="YHDCRBOXLASE"/>
</dbReference>
<dbReference type="GO" id="GO:0005737">
    <property type="term" value="C:cytoplasm"/>
    <property type="evidence" value="ECO:0007669"/>
    <property type="project" value="TreeGrafter"/>
</dbReference>
<dbReference type="SMART" id="SM00239">
    <property type="entry name" value="C2"/>
    <property type="match status" value="1"/>
</dbReference>
<dbReference type="InterPro" id="IPR015421">
    <property type="entry name" value="PyrdxlP-dep_Trfase_major"/>
</dbReference>
<dbReference type="GO" id="GO:0019752">
    <property type="term" value="P:carboxylic acid metabolic process"/>
    <property type="evidence" value="ECO:0007669"/>
    <property type="project" value="InterPro"/>
</dbReference>
<dbReference type="InterPro" id="IPR015424">
    <property type="entry name" value="PyrdxlP-dep_Trfase"/>
</dbReference>
<dbReference type="InterPro" id="IPR001300">
    <property type="entry name" value="Peptidase_C2_calpain_cat"/>
</dbReference>
<comment type="cofactor">
    <cofactor evidence="1 6">
        <name>pyridoxal 5'-phosphate</name>
        <dbReference type="ChEBI" id="CHEBI:597326"/>
    </cofactor>
</comment>
<dbReference type="InterPro" id="IPR035892">
    <property type="entry name" value="C2_domain_sf"/>
</dbReference>
<dbReference type="SMART" id="SM00230">
    <property type="entry name" value="CysPc"/>
    <property type="match status" value="1"/>
</dbReference>
<dbReference type="PANTHER" id="PTHR11999:SF70">
    <property type="entry name" value="MIP05841P"/>
    <property type="match status" value="1"/>
</dbReference>
<dbReference type="GO" id="GO:0030170">
    <property type="term" value="F:pyridoxal phosphate binding"/>
    <property type="evidence" value="ECO:0007669"/>
    <property type="project" value="InterPro"/>
</dbReference>
<dbReference type="Pfam" id="PF00648">
    <property type="entry name" value="Peptidase_C2"/>
    <property type="match status" value="2"/>
</dbReference>
<dbReference type="SUPFAM" id="SSF54001">
    <property type="entry name" value="Cysteine proteinases"/>
    <property type="match status" value="1"/>
</dbReference>
<accession>A0A7R8HCK4</accession>
<dbReference type="Gene3D" id="3.90.1150.10">
    <property type="entry name" value="Aspartate Aminotransferase, domain 1"/>
    <property type="match status" value="1"/>
</dbReference>
<dbReference type="GO" id="GO:0004198">
    <property type="term" value="F:calcium-dependent cysteine-type endopeptidase activity"/>
    <property type="evidence" value="ECO:0007669"/>
    <property type="project" value="InterPro"/>
</dbReference>
<evidence type="ECO:0000256" key="6">
    <source>
        <dbReference type="PIRSR" id="PIRSR602129-50"/>
    </source>
</evidence>
<dbReference type="GO" id="GO:0006520">
    <property type="term" value="P:amino acid metabolic process"/>
    <property type="evidence" value="ECO:0007669"/>
    <property type="project" value="InterPro"/>
</dbReference>
<name>A0A7R8HCK4_LEPSM</name>
<dbReference type="Gene3D" id="1.20.1340.10">
    <property type="entry name" value="dopa decarboxylase, N-terminal domain"/>
    <property type="match status" value="1"/>
</dbReference>
<dbReference type="InterPro" id="IPR033884">
    <property type="entry name" value="C2_Calpain"/>
</dbReference>
<dbReference type="EMBL" id="HG994586">
    <property type="protein sequence ID" value="CAF3010174.1"/>
    <property type="molecule type" value="Genomic_DNA"/>
</dbReference>
<proteinExistence type="inferred from homology"/>
<evidence type="ECO:0000256" key="4">
    <source>
        <dbReference type="ARBA" id="ARBA00022898"/>
    </source>
</evidence>
<dbReference type="Proteomes" id="UP000675881">
    <property type="component" value="Chromosome 7"/>
</dbReference>
<gene>
    <name evidence="8" type="ORF">LSAA_13352</name>
</gene>
<dbReference type="Gene3D" id="3.40.640.10">
    <property type="entry name" value="Type I PLP-dependent aspartate aminotransferase-like (Major domain)"/>
    <property type="match status" value="1"/>
</dbReference>
<dbReference type="Pfam" id="PF00282">
    <property type="entry name" value="Pyridoxal_deC"/>
    <property type="match status" value="1"/>
</dbReference>
<dbReference type="InterPro" id="IPR036213">
    <property type="entry name" value="Calpain_III_sf"/>
</dbReference>
<dbReference type="SUPFAM" id="SSF53383">
    <property type="entry name" value="PLP-dependent transferases"/>
    <property type="match status" value="1"/>
</dbReference>